<feature type="compositionally biased region" description="Polar residues" evidence="4">
    <location>
        <begin position="114"/>
        <end position="130"/>
    </location>
</feature>
<evidence type="ECO:0000256" key="4">
    <source>
        <dbReference type="SAM" id="MobiDB-lite"/>
    </source>
</evidence>
<gene>
    <name evidence="5" type="ORF">J07HQW1_01135</name>
</gene>
<dbReference type="AlphaFoldDB" id="U1N3Y6"/>
<reference evidence="5 6" key="1">
    <citation type="journal article" date="2013" name="PLoS ONE">
        <title>Assembly-driven community genomics of a hypersaline microbial ecosystem.</title>
        <authorList>
            <person name="Podell S."/>
            <person name="Ugalde J.A."/>
            <person name="Narasingarao P."/>
            <person name="Banfield J.F."/>
            <person name="Heidelberg K.B."/>
            <person name="Allen E.E."/>
        </authorList>
    </citation>
    <scope>NUCLEOTIDE SEQUENCE [LARGE SCALE GENOMIC DNA]</scope>
    <source>
        <strain evidence="6">J07HQW1</strain>
    </source>
</reference>
<dbReference type="InterPro" id="IPR018493">
    <property type="entry name" value="GvpA-like_CS"/>
</dbReference>
<evidence type="ECO:0000256" key="3">
    <source>
        <dbReference type="ARBA" id="ARBA00035646"/>
    </source>
</evidence>
<proteinExistence type="inferred from homology"/>
<dbReference type="Pfam" id="PF00741">
    <property type="entry name" value="Gas_vesicle"/>
    <property type="match status" value="1"/>
</dbReference>
<comment type="subcellular location">
    <subcellularLocation>
        <location evidence="2">Gas vesicle</location>
    </subcellularLocation>
</comment>
<dbReference type="InterPro" id="IPR000638">
    <property type="entry name" value="Gas-vesicle_GvpA-like"/>
</dbReference>
<evidence type="ECO:0000256" key="1">
    <source>
        <dbReference type="ARBA" id="ARBA00022987"/>
    </source>
</evidence>
<feature type="compositionally biased region" description="Acidic residues" evidence="4">
    <location>
        <begin position="80"/>
        <end position="92"/>
    </location>
</feature>
<evidence type="ECO:0000313" key="6">
    <source>
        <dbReference type="Proteomes" id="UP000030649"/>
    </source>
</evidence>
<protein>
    <submittedName>
        <fullName evidence="5">Gas vesicle protein</fullName>
    </submittedName>
</protein>
<dbReference type="GO" id="GO:0031411">
    <property type="term" value="C:gas vesicle"/>
    <property type="evidence" value="ECO:0007669"/>
    <property type="project" value="UniProtKB-SubCell"/>
</dbReference>
<dbReference type="GO" id="GO:0005198">
    <property type="term" value="F:structural molecule activity"/>
    <property type="evidence" value="ECO:0007669"/>
    <property type="project" value="InterPro"/>
</dbReference>
<dbReference type="NCBIfam" id="NF046090">
    <property type="entry name" value="halo_gas_GvpJ"/>
    <property type="match status" value="1"/>
</dbReference>
<evidence type="ECO:0000256" key="2">
    <source>
        <dbReference type="ARBA" id="ARBA00035108"/>
    </source>
</evidence>
<dbReference type="STRING" id="1238424.J07HQW1_01135"/>
<sequence>MVSDPKPTRSQGDLAEMLEMLLDKGVVVNADVAVSVGDTELLGIELRAAIASFETAAKYGLEFPTGTDMKRVEEAANINDDLEDNPDADMDMDAGVKMSATTGSEMNAERIEESSNSSAETDDTGSTTVPDKNRRDSSVDQYNNGTGESESERE</sequence>
<feature type="region of interest" description="Disordered" evidence="4">
    <location>
        <begin position="68"/>
        <end position="154"/>
    </location>
</feature>
<evidence type="ECO:0000313" key="5">
    <source>
        <dbReference type="EMBL" id="ERG91103.1"/>
    </source>
</evidence>
<dbReference type="Proteomes" id="UP000030649">
    <property type="component" value="Unassembled WGS sequence"/>
</dbReference>
<feature type="compositionally biased region" description="Polar residues" evidence="4">
    <location>
        <begin position="139"/>
        <end position="148"/>
    </location>
</feature>
<dbReference type="PROSITE" id="PS00234">
    <property type="entry name" value="GAS_VESICLE_A_1"/>
    <property type="match status" value="1"/>
</dbReference>
<accession>U1N3Y6</accession>
<name>U1N3Y6_9EURY</name>
<comment type="similarity">
    <text evidence="3">Belongs to the gas vesicle GvpA family.</text>
</comment>
<dbReference type="GO" id="GO:0012506">
    <property type="term" value="C:vesicle membrane"/>
    <property type="evidence" value="ECO:0007669"/>
    <property type="project" value="InterPro"/>
</dbReference>
<dbReference type="InterPro" id="IPR050530">
    <property type="entry name" value="GvpA"/>
</dbReference>
<dbReference type="PANTHER" id="PTHR35344">
    <property type="entry name" value="GAS VESICLE STRUCTURAL PROTEIN 2-RELATED"/>
    <property type="match status" value="1"/>
</dbReference>
<organism evidence="5 6">
    <name type="scientific">Haloquadratum walsbyi J07HQW1</name>
    <dbReference type="NCBI Taxonomy" id="1238424"/>
    <lineage>
        <taxon>Archaea</taxon>
        <taxon>Methanobacteriati</taxon>
        <taxon>Methanobacteriota</taxon>
        <taxon>Stenosarchaea group</taxon>
        <taxon>Halobacteria</taxon>
        <taxon>Halobacteriales</taxon>
        <taxon>Haloferacaceae</taxon>
        <taxon>Haloquadratum</taxon>
    </lineage>
</organism>
<dbReference type="PANTHER" id="PTHR35344:SF4">
    <property type="entry name" value="GAS VESICLE PROTEIN A1"/>
    <property type="match status" value="1"/>
</dbReference>
<keyword evidence="1" id="KW-0304">Gas vesicle</keyword>
<dbReference type="PROSITE" id="PS00669">
    <property type="entry name" value="GAS_VESICLE_A_2"/>
    <property type="match status" value="1"/>
</dbReference>
<dbReference type="HOGENOM" id="CLU_126378_0_0_2"/>
<dbReference type="EMBL" id="KE356560">
    <property type="protein sequence ID" value="ERG91103.1"/>
    <property type="molecule type" value="Genomic_DNA"/>
</dbReference>